<evidence type="ECO:0000256" key="1">
    <source>
        <dbReference type="SAM" id="Phobius"/>
    </source>
</evidence>
<accession>A0A3S1BDU2</accession>
<dbReference type="Proteomes" id="UP000271974">
    <property type="component" value="Unassembled WGS sequence"/>
</dbReference>
<organism evidence="2 3">
    <name type="scientific">Elysia chlorotica</name>
    <name type="common">Eastern emerald elysia</name>
    <name type="synonym">Sea slug</name>
    <dbReference type="NCBI Taxonomy" id="188477"/>
    <lineage>
        <taxon>Eukaryota</taxon>
        <taxon>Metazoa</taxon>
        <taxon>Spiralia</taxon>
        <taxon>Lophotrochozoa</taxon>
        <taxon>Mollusca</taxon>
        <taxon>Gastropoda</taxon>
        <taxon>Heterobranchia</taxon>
        <taxon>Euthyneura</taxon>
        <taxon>Panpulmonata</taxon>
        <taxon>Sacoglossa</taxon>
        <taxon>Placobranchoidea</taxon>
        <taxon>Plakobranchidae</taxon>
        <taxon>Elysia</taxon>
    </lineage>
</organism>
<evidence type="ECO:0000313" key="2">
    <source>
        <dbReference type="EMBL" id="RUS81687.1"/>
    </source>
</evidence>
<gene>
    <name evidence="2" type="ORF">EGW08_010549</name>
</gene>
<dbReference type="EMBL" id="RQTK01000324">
    <property type="protein sequence ID" value="RUS81687.1"/>
    <property type="molecule type" value="Genomic_DNA"/>
</dbReference>
<comment type="caution">
    <text evidence="2">The sequence shown here is derived from an EMBL/GenBank/DDBJ whole genome shotgun (WGS) entry which is preliminary data.</text>
</comment>
<keyword evidence="3" id="KW-1185">Reference proteome</keyword>
<reference evidence="2 3" key="1">
    <citation type="submission" date="2019-01" db="EMBL/GenBank/DDBJ databases">
        <title>A draft genome assembly of the solar-powered sea slug Elysia chlorotica.</title>
        <authorList>
            <person name="Cai H."/>
            <person name="Li Q."/>
            <person name="Fang X."/>
            <person name="Li J."/>
            <person name="Curtis N.E."/>
            <person name="Altenburger A."/>
            <person name="Shibata T."/>
            <person name="Feng M."/>
            <person name="Maeda T."/>
            <person name="Schwartz J.A."/>
            <person name="Shigenobu S."/>
            <person name="Lundholm N."/>
            <person name="Nishiyama T."/>
            <person name="Yang H."/>
            <person name="Hasebe M."/>
            <person name="Li S."/>
            <person name="Pierce S.K."/>
            <person name="Wang J."/>
        </authorList>
    </citation>
    <scope>NUCLEOTIDE SEQUENCE [LARGE SCALE GENOMIC DNA]</scope>
    <source>
        <strain evidence="2">EC2010</strain>
        <tissue evidence="2">Whole organism of an adult</tissue>
    </source>
</reference>
<protein>
    <submittedName>
        <fullName evidence="2">Uncharacterized protein</fullName>
    </submittedName>
</protein>
<sequence>MVFQHIYSSFSLGPNPLLAESSQNASMFPSSSTYIPSCTMVPGTYPSLECVLLFLTLYNFGFFFYYINTQGKKSFVSFYLHLHCYRCPLYTRTNNGPFFLWLKQQQKVFQLKTFHIACFKAYFCVGIKKNQYKVKAFILIDF</sequence>
<keyword evidence="1" id="KW-0812">Transmembrane</keyword>
<dbReference type="AlphaFoldDB" id="A0A3S1BDU2"/>
<keyword evidence="1" id="KW-1133">Transmembrane helix</keyword>
<name>A0A3S1BDU2_ELYCH</name>
<evidence type="ECO:0000313" key="3">
    <source>
        <dbReference type="Proteomes" id="UP000271974"/>
    </source>
</evidence>
<keyword evidence="1" id="KW-0472">Membrane</keyword>
<proteinExistence type="predicted"/>
<feature type="transmembrane region" description="Helical" evidence="1">
    <location>
        <begin position="45"/>
        <end position="67"/>
    </location>
</feature>